<dbReference type="AlphaFoldDB" id="A0A6C2U794"/>
<dbReference type="Gene3D" id="3.30.1490.300">
    <property type="match status" value="1"/>
</dbReference>
<keyword evidence="3" id="KW-1185">Reference proteome</keyword>
<name>A0A6C2U794_PONDE</name>
<evidence type="ECO:0000313" key="2">
    <source>
        <dbReference type="EMBL" id="VGO15276.1"/>
    </source>
</evidence>
<keyword evidence="1" id="KW-0812">Transmembrane</keyword>
<feature type="transmembrane region" description="Helical" evidence="1">
    <location>
        <begin position="309"/>
        <end position="331"/>
    </location>
</feature>
<dbReference type="EMBL" id="CAAHFG010000002">
    <property type="protein sequence ID" value="VGO15276.1"/>
    <property type="molecule type" value="Genomic_DNA"/>
</dbReference>
<evidence type="ECO:0000256" key="1">
    <source>
        <dbReference type="SAM" id="Phobius"/>
    </source>
</evidence>
<protein>
    <recommendedName>
        <fullName evidence="4">GspL periplasmic domain-containing protein</fullName>
    </recommendedName>
</protein>
<sequence>MRIRDKIITAACRTPDGIEWTTLKIKQDGNELVEQRAHAVALPEENLEESIAAIQLPEQLIEHLAGDVTAALRTSELLMRTMEFPTSDPSEIANMVGFQIDKVSPFPIDQLAIAHEILRDNGESADVLMAGAKRACIDAIGDTFEKKGVRIHSIDARILGWLELLRGKEQLRDRGCEILIIDDQIDFSLTVMNEGIPIAFRSLQEDTGDMNVVEELVYEIGYTLTMLDTEHELETPSVIQFWSFGEIPDALLTKLSEKSGIRVEHHDLGMLPPLSQGIVERALHAENRIELIPREWIEHEQRKQLRKKFTIISAGIAAIWVMVLLVFFGIYKVRDVQLAGIQADAEAIRPAAEQALQNRQKLQALKEYTDRSDSSLETLREVTRLLPIGDIEFVSFNYTKGKAISLRGTARSDDLANDYFSALNKSALFDGTKDVSVSTKTTKGVRRAVYSVTLPFPTKEAE</sequence>
<dbReference type="InterPro" id="IPR007813">
    <property type="entry name" value="PilN"/>
</dbReference>
<dbReference type="Proteomes" id="UP000366872">
    <property type="component" value="Unassembled WGS sequence"/>
</dbReference>
<keyword evidence="1" id="KW-1133">Transmembrane helix</keyword>
<reference evidence="2 3" key="1">
    <citation type="submission" date="2019-04" db="EMBL/GenBank/DDBJ databases">
        <authorList>
            <person name="Van Vliet M D."/>
        </authorList>
    </citation>
    <scope>NUCLEOTIDE SEQUENCE [LARGE SCALE GENOMIC DNA]</scope>
    <source>
        <strain evidence="2 3">F1</strain>
    </source>
</reference>
<dbReference type="Gene3D" id="3.30.420.40">
    <property type="match status" value="2"/>
</dbReference>
<dbReference type="RefSeq" id="WP_136080856.1">
    <property type="nucleotide sequence ID" value="NZ_CAAHFG010000002.1"/>
</dbReference>
<dbReference type="Pfam" id="PF05137">
    <property type="entry name" value="PilN"/>
    <property type="match status" value="1"/>
</dbReference>
<gene>
    <name evidence="2" type="ORF">PDESU_03858</name>
</gene>
<proteinExistence type="predicted"/>
<accession>A0A6C2U794</accession>
<organism evidence="2 3">
    <name type="scientific">Pontiella desulfatans</name>
    <dbReference type="NCBI Taxonomy" id="2750659"/>
    <lineage>
        <taxon>Bacteria</taxon>
        <taxon>Pseudomonadati</taxon>
        <taxon>Kiritimatiellota</taxon>
        <taxon>Kiritimatiellia</taxon>
        <taxon>Kiritimatiellales</taxon>
        <taxon>Pontiellaceae</taxon>
        <taxon>Pontiella</taxon>
    </lineage>
</organism>
<keyword evidence="1" id="KW-0472">Membrane</keyword>
<dbReference type="SUPFAM" id="SSF53067">
    <property type="entry name" value="Actin-like ATPase domain"/>
    <property type="match status" value="1"/>
</dbReference>
<evidence type="ECO:0000313" key="3">
    <source>
        <dbReference type="Proteomes" id="UP000366872"/>
    </source>
</evidence>
<dbReference type="InterPro" id="IPR043129">
    <property type="entry name" value="ATPase_NBD"/>
</dbReference>
<evidence type="ECO:0008006" key="4">
    <source>
        <dbReference type="Google" id="ProtNLM"/>
    </source>
</evidence>